<comment type="caution">
    <text evidence="1">The sequence shown here is derived from an EMBL/GenBank/DDBJ whole genome shotgun (WGS) entry which is preliminary data.</text>
</comment>
<dbReference type="Proteomes" id="UP000033699">
    <property type="component" value="Unassembled WGS sequence"/>
</dbReference>
<evidence type="ECO:0000313" key="2">
    <source>
        <dbReference type="Proteomes" id="UP000033699"/>
    </source>
</evidence>
<evidence type="ECO:0000313" key="1">
    <source>
        <dbReference type="EMBL" id="KJS63300.1"/>
    </source>
</evidence>
<accession>A0A0F2TLY1</accession>
<proteinExistence type="predicted"/>
<keyword evidence="2" id="KW-1185">Reference proteome</keyword>
<dbReference type="EMBL" id="JZKH01000004">
    <property type="protein sequence ID" value="KJS63300.1"/>
    <property type="molecule type" value="Genomic_DNA"/>
</dbReference>
<name>A0A0F2TLY1_STRR3</name>
<dbReference type="AlphaFoldDB" id="A0A0F2TLY1"/>
<dbReference type="PATRIC" id="fig|359131.3.peg.3841"/>
<protein>
    <submittedName>
        <fullName evidence="1">Uncharacterized protein</fullName>
    </submittedName>
</protein>
<dbReference type="RefSeq" id="WP_045692507.1">
    <property type="nucleotide sequence ID" value="NZ_JZKH01000004.1"/>
</dbReference>
<sequence length="65" mass="7754">MRTALWRILLAPLTTLRALRLQRLSRSPFDFDSAWRQARMHCAPDEVEYLFQCHLQESEARQPEP</sequence>
<dbReference type="OrthoDB" id="4264991at2"/>
<organism evidence="1 2">
    <name type="scientific">Streptomyces rubellomurinus (strain ATCC 31215)</name>
    <dbReference type="NCBI Taxonomy" id="359131"/>
    <lineage>
        <taxon>Bacteria</taxon>
        <taxon>Bacillati</taxon>
        <taxon>Actinomycetota</taxon>
        <taxon>Actinomycetes</taxon>
        <taxon>Kitasatosporales</taxon>
        <taxon>Streptomycetaceae</taxon>
        <taxon>Streptomyces</taxon>
    </lineage>
</organism>
<reference evidence="1 2" key="1">
    <citation type="submission" date="2015-02" db="EMBL/GenBank/DDBJ databases">
        <authorList>
            <person name="Ju K.-S."/>
            <person name="Doroghazi J.R."/>
            <person name="Metcalf W."/>
        </authorList>
    </citation>
    <scope>NUCLEOTIDE SEQUENCE [LARGE SCALE GENOMIC DNA]</scope>
    <source>
        <strain evidence="1 2">ATCC 31215</strain>
    </source>
</reference>
<gene>
    <name evidence="1" type="ORF">VM95_03585</name>
</gene>